<reference evidence="2 3" key="1">
    <citation type="submission" date="2023-03" db="EMBL/GenBank/DDBJ databases">
        <title>NovoSphingobium album sp. nov. isolated from polycyclic aromatic hydrocarbons- and heavy-metal polluted soil.</title>
        <authorList>
            <person name="Liu Z."/>
            <person name="Wang K."/>
        </authorList>
    </citation>
    <scope>NUCLEOTIDE SEQUENCE [LARGE SCALE GENOMIC DNA]</scope>
    <source>
        <strain evidence="2 3">H3SJ31-1</strain>
    </source>
</reference>
<comment type="caution">
    <text evidence="2">The sequence shown here is derived from an EMBL/GenBank/DDBJ whole genome shotgun (WGS) entry which is preliminary data.</text>
</comment>
<dbReference type="PANTHER" id="PTHR12843:SF5">
    <property type="entry name" value="EEF1A LYSINE METHYLTRANSFERASE 2"/>
    <property type="match status" value="1"/>
</dbReference>
<dbReference type="SUPFAM" id="SSF53335">
    <property type="entry name" value="S-adenosyl-L-methionine-dependent methyltransferases"/>
    <property type="match status" value="1"/>
</dbReference>
<protein>
    <submittedName>
        <fullName evidence="2">Class I SAM-dependent methyltransferase</fullName>
    </submittedName>
</protein>
<dbReference type="GO" id="GO:0032259">
    <property type="term" value="P:methylation"/>
    <property type="evidence" value="ECO:0007669"/>
    <property type="project" value="UniProtKB-KW"/>
</dbReference>
<keyword evidence="2" id="KW-0489">Methyltransferase</keyword>
<keyword evidence="2" id="KW-0808">Transferase</keyword>
<name>A0ABT5WKU0_9SPHN</name>
<evidence type="ECO:0000313" key="3">
    <source>
        <dbReference type="Proteomes" id="UP001216253"/>
    </source>
</evidence>
<dbReference type="CDD" id="cd02440">
    <property type="entry name" value="AdoMet_MTases"/>
    <property type="match status" value="1"/>
</dbReference>
<dbReference type="EMBL" id="JARESE010000007">
    <property type="protein sequence ID" value="MDE8650645.1"/>
    <property type="molecule type" value="Genomic_DNA"/>
</dbReference>
<dbReference type="Proteomes" id="UP001216253">
    <property type="component" value="Unassembled WGS sequence"/>
</dbReference>
<gene>
    <name evidence="2" type="ORF">PYV00_02800</name>
</gene>
<dbReference type="GO" id="GO:0008168">
    <property type="term" value="F:methyltransferase activity"/>
    <property type="evidence" value="ECO:0007669"/>
    <property type="project" value="UniProtKB-KW"/>
</dbReference>
<sequence length="203" mass="22718">MTDRQSHWENVYTAKADDSVSWFEETPSVSVRLIERATDARGSVIDIGGGASRLPDALLDLGFTDVAILDLSAQSLRIARARLASRGDKIRWIAMDITRWTPDRLYDVWHDRVAFHFLTDADDQARYVDALRNALAPRGIAIIGTFAPDGPERCSGLPVVRHDSESLVALLGSDFSLLSEERHEHRTPAGVIQQFQFSVFRKN</sequence>
<dbReference type="InterPro" id="IPR029063">
    <property type="entry name" value="SAM-dependent_MTases_sf"/>
</dbReference>
<feature type="domain" description="Methyltransferase" evidence="1">
    <location>
        <begin position="44"/>
        <end position="139"/>
    </location>
</feature>
<evidence type="ECO:0000313" key="2">
    <source>
        <dbReference type="EMBL" id="MDE8650645.1"/>
    </source>
</evidence>
<organism evidence="2 3">
    <name type="scientific">Novosphingobium album</name>
    <name type="common">ex Liu et al. 2023</name>
    <dbReference type="NCBI Taxonomy" id="3031130"/>
    <lineage>
        <taxon>Bacteria</taxon>
        <taxon>Pseudomonadati</taxon>
        <taxon>Pseudomonadota</taxon>
        <taxon>Alphaproteobacteria</taxon>
        <taxon>Sphingomonadales</taxon>
        <taxon>Sphingomonadaceae</taxon>
        <taxon>Novosphingobium</taxon>
    </lineage>
</organism>
<dbReference type="Gene3D" id="3.40.50.150">
    <property type="entry name" value="Vaccinia Virus protein VP39"/>
    <property type="match status" value="1"/>
</dbReference>
<proteinExistence type="predicted"/>
<keyword evidence="3" id="KW-1185">Reference proteome</keyword>
<dbReference type="PANTHER" id="PTHR12843">
    <property type="entry name" value="PROTEIN-LYSINE N-METHYLTRANSFERASE METTL10"/>
    <property type="match status" value="1"/>
</dbReference>
<dbReference type="Pfam" id="PF13649">
    <property type="entry name" value="Methyltransf_25"/>
    <property type="match status" value="1"/>
</dbReference>
<accession>A0ABT5WKU0</accession>
<evidence type="ECO:0000259" key="1">
    <source>
        <dbReference type="Pfam" id="PF13649"/>
    </source>
</evidence>
<dbReference type="InterPro" id="IPR041698">
    <property type="entry name" value="Methyltransf_25"/>
</dbReference>